<evidence type="ECO:0000256" key="2">
    <source>
        <dbReference type="ARBA" id="ARBA00022980"/>
    </source>
</evidence>
<dbReference type="InterPro" id="IPR037229">
    <property type="entry name" value="Ribosomal_bL35_sf"/>
</dbReference>
<evidence type="ECO:0000256" key="6">
    <source>
        <dbReference type="SAM" id="MobiDB-lite"/>
    </source>
</evidence>
<dbReference type="SUPFAM" id="SSF143034">
    <property type="entry name" value="L35p-like"/>
    <property type="match status" value="1"/>
</dbReference>
<dbReference type="PANTHER" id="PTHR33343:SF1">
    <property type="entry name" value="LARGE RIBOSOMAL SUBUNIT PROTEIN BL35M"/>
    <property type="match status" value="1"/>
</dbReference>
<dbReference type="Proteomes" id="UP000230731">
    <property type="component" value="Unassembled WGS sequence"/>
</dbReference>
<keyword evidence="3 5" id="KW-0687">Ribonucleoprotein</keyword>
<sequence length="67" mass="7850">MKQKTKKAASKRFRFSARGKVLRRAVRQAHFNGKETGNETRRKHPTRQVDKADLGRIQELVPYQNTQ</sequence>
<evidence type="ECO:0000256" key="1">
    <source>
        <dbReference type="ARBA" id="ARBA00006598"/>
    </source>
</evidence>
<dbReference type="Pfam" id="PF01632">
    <property type="entry name" value="Ribosomal_L35p"/>
    <property type="match status" value="1"/>
</dbReference>
<dbReference type="AlphaFoldDB" id="A0A2M6X0L0"/>
<dbReference type="GO" id="GO:0003735">
    <property type="term" value="F:structural constituent of ribosome"/>
    <property type="evidence" value="ECO:0007669"/>
    <property type="project" value="InterPro"/>
</dbReference>
<dbReference type="PRINTS" id="PR00064">
    <property type="entry name" value="RIBOSOMALL35"/>
</dbReference>
<accession>A0A2M6X0L0</accession>
<dbReference type="GO" id="GO:0006412">
    <property type="term" value="P:translation"/>
    <property type="evidence" value="ECO:0007669"/>
    <property type="project" value="InterPro"/>
</dbReference>
<feature type="compositionally biased region" description="Basic and acidic residues" evidence="6">
    <location>
        <begin position="47"/>
        <end position="56"/>
    </location>
</feature>
<comment type="caution">
    <text evidence="7">The sequence shown here is derived from an EMBL/GenBank/DDBJ whole genome shotgun (WGS) entry which is preliminary data.</text>
</comment>
<dbReference type="GO" id="GO:0015934">
    <property type="term" value="C:large ribosomal subunit"/>
    <property type="evidence" value="ECO:0007669"/>
    <property type="project" value="TreeGrafter"/>
</dbReference>
<dbReference type="PANTHER" id="PTHR33343">
    <property type="entry name" value="54S RIBOSOMAL PROTEIN BL35M"/>
    <property type="match status" value="1"/>
</dbReference>
<evidence type="ECO:0000256" key="3">
    <source>
        <dbReference type="ARBA" id="ARBA00023274"/>
    </source>
</evidence>
<evidence type="ECO:0000313" key="7">
    <source>
        <dbReference type="EMBL" id="PIT98530.1"/>
    </source>
</evidence>
<keyword evidence="2 5" id="KW-0689">Ribosomal protein</keyword>
<dbReference type="EMBL" id="PEZP01000003">
    <property type="protein sequence ID" value="PIT98530.1"/>
    <property type="molecule type" value="Genomic_DNA"/>
</dbReference>
<proteinExistence type="inferred from homology"/>
<dbReference type="Gene3D" id="4.10.410.60">
    <property type="match status" value="1"/>
</dbReference>
<protein>
    <recommendedName>
        <fullName evidence="4 5">50S ribosomal protein L35</fullName>
    </recommendedName>
</protein>
<dbReference type="InterPro" id="IPR021137">
    <property type="entry name" value="Ribosomal_bL35-like"/>
</dbReference>
<reference evidence="8" key="1">
    <citation type="submission" date="2017-09" db="EMBL/GenBank/DDBJ databases">
        <title>Depth-based differentiation of microbial function through sediment-hosted aquifers and enrichment of novel symbionts in the deep terrestrial subsurface.</title>
        <authorList>
            <person name="Probst A.J."/>
            <person name="Ladd B."/>
            <person name="Jarett J.K."/>
            <person name="Geller-Mcgrath D.E."/>
            <person name="Sieber C.M.K."/>
            <person name="Emerson J.B."/>
            <person name="Anantharaman K."/>
            <person name="Thomas B.C."/>
            <person name="Malmstrom R."/>
            <person name="Stieglmeier M."/>
            <person name="Klingl A."/>
            <person name="Woyke T."/>
            <person name="Ryan C.M."/>
            <person name="Banfield J.F."/>
        </authorList>
    </citation>
    <scope>NUCLEOTIDE SEQUENCE [LARGE SCALE GENOMIC DNA]</scope>
</reference>
<organism evidence="7 8">
    <name type="scientific">Candidatus Andersenbacteria bacterium CG10_big_fil_rev_8_21_14_0_10_54_11</name>
    <dbReference type="NCBI Taxonomy" id="1974485"/>
    <lineage>
        <taxon>Bacteria</taxon>
        <taxon>Candidatus Anderseniibacteriota</taxon>
    </lineage>
</organism>
<dbReference type="InterPro" id="IPR001706">
    <property type="entry name" value="Ribosomal_bL35"/>
</dbReference>
<gene>
    <name evidence="7" type="ORF">COT71_00320</name>
</gene>
<dbReference type="PROSITE" id="PS00936">
    <property type="entry name" value="RIBOSOMAL_L35"/>
    <property type="match status" value="1"/>
</dbReference>
<evidence type="ECO:0000256" key="4">
    <source>
        <dbReference type="ARBA" id="ARBA00035486"/>
    </source>
</evidence>
<feature type="region of interest" description="Disordered" evidence="6">
    <location>
        <begin position="29"/>
        <end position="67"/>
    </location>
</feature>
<comment type="similarity">
    <text evidence="1 5">Belongs to the bacterial ribosomal protein bL35 family.</text>
</comment>
<name>A0A2M6X0L0_9BACT</name>
<dbReference type="NCBIfam" id="TIGR00001">
    <property type="entry name" value="rpmI_bact"/>
    <property type="match status" value="1"/>
</dbReference>
<dbReference type="InterPro" id="IPR018265">
    <property type="entry name" value="Ribosomal_bL35_CS"/>
</dbReference>
<evidence type="ECO:0000256" key="5">
    <source>
        <dbReference type="RuleBase" id="RU000568"/>
    </source>
</evidence>
<evidence type="ECO:0000313" key="8">
    <source>
        <dbReference type="Proteomes" id="UP000230731"/>
    </source>
</evidence>